<dbReference type="InterPro" id="IPR012340">
    <property type="entry name" value="NA-bd_OB-fold"/>
</dbReference>
<dbReference type="OrthoDB" id="2285229at2759"/>
<dbReference type="PANTHER" id="PTHR23355">
    <property type="entry name" value="RIBONUCLEASE"/>
    <property type="match status" value="1"/>
</dbReference>
<dbReference type="InterPro" id="IPR050180">
    <property type="entry name" value="RNR_Ribonuclease"/>
</dbReference>
<feature type="domain" description="RNB" evidence="2">
    <location>
        <begin position="511"/>
        <end position="836"/>
    </location>
</feature>
<reference evidence="4" key="1">
    <citation type="journal article" date="2016" name="Nat. Commun.">
        <title>The Gonium pectorale genome demonstrates co-option of cell cycle regulation during the evolution of multicellularity.</title>
        <authorList>
            <person name="Hanschen E.R."/>
            <person name="Marriage T.N."/>
            <person name="Ferris P.J."/>
            <person name="Hamaji T."/>
            <person name="Toyoda A."/>
            <person name="Fujiyama A."/>
            <person name="Neme R."/>
            <person name="Noguchi H."/>
            <person name="Minakuchi Y."/>
            <person name="Suzuki M."/>
            <person name="Kawai-Toyooka H."/>
            <person name="Smith D.R."/>
            <person name="Sparks H."/>
            <person name="Anderson J."/>
            <person name="Bakaric R."/>
            <person name="Luria V."/>
            <person name="Karger A."/>
            <person name="Kirschner M.W."/>
            <person name="Durand P.M."/>
            <person name="Michod R.E."/>
            <person name="Nozaki H."/>
            <person name="Olson B.J."/>
        </authorList>
    </citation>
    <scope>NUCLEOTIDE SEQUENCE [LARGE SCALE GENOMIC DNA]</scope>
    <source>
        <strain evidence="4">NIES-2863</strain>
    </source>
</reference>
<dbReference type="PANTHER" id="PTHR23355:SF42">
    <property type="entry name" value="RIBONUCLEASE II, CHLOROPLASTIC_MITOCHONDRIAL"/>
    <property type="match status" value="1"/>
</dbReference>
<dbReference type="GO" id="GO:0003723">
    <property type="term" value="F:RNA binding"/>
    <property type="evidence" value="ECO:0007669"/>
    <property type="project" value="InterPro"/>
</dbReference>
<feature type="compositionally biased region" description="Acidic residues" evidence="1">
    <location>
        <begin position="953"/>
        <end position="978"/>
    </location>
</feature>
<dbReference type="Pfam" id="PF25255">
    <property type="entry name" value="WHD_RNase_II"/>
    <property type="match status" value="1"/>
</dbReference>
<dbReference type="Proteomes" id="UP000075714">
    <property type="component" value="Unassembled WGS sequence"/>
</dbReference>
<dbReference type="SUPFAM" id="SSF50249">
    <property type="entry name" value="Nucleic acid-binding proteins"/>
    <property type="match status" value="1"/>
</dbReference>
<evidence type="ECO:0000259" key="2">
    <source>
        <dbReference type="SMART" id="SM00955"/>
    </source>
</evidence>
<comment type="caution">
    <text evidence="3">The sequence shown here is derived from an EMBL/GenBank/DDBJ whole genome shotgun (WGS) entry which is preliminary data.</text>
</comment>
<dbReference type="GO" id="GO:0000932">
    <property type="term" value="C:P-body"/>
    <property type="evidence" value="ECO:0007669"/>
    <property type="project" value="TreeGrafter"/>
</dbReference>
<evidence type="ECO:0000256" key="1">
    <source>
        <dbReference type="SAM" id="MobiDB-lite"/>
    </source>
</evidence>
<dbReference type="GO" id="GO:0006402">
    <property type="term" value="P:mRNA catabolic process"/>
    <property type="evidence" value="ECO:0007669"/>
    <property type="project" value="TreeGrafter"/>
</dbReference>
<dbReference type="AlphaFoldDB" id="A0A150GEX5"/>
<feature type="compositionally biased region" description="Low complexity" evidence="1">
    <location>
        <begin position="26"/>
        <end position="41"/>
    </location>
</feature>
<dbReference type="STRING" id="33097.A0A150GEX5"/>
<dbReference type="SMART" id="SM00955">
    <property type="entry name" value="RNB"/>
    <property type="match status" value="1"/>
</dbReference>
<protein>
    <recommendedName>
        <fullName evidence="2">RNB domain-containing protein</fullName>
    </recommendedName>
</protein>
<keyword evidence="4" id="KW-1185">Reference proteome</keyword>
<proteinExistence type="predicted"/>
<dbReference type="EMBL" id="LSYV01000031">
    <property type="protein sequence ID" value="KXZ48125.1"/>
    <property type="molecule type" value="Genomic_DNA"/>
</dbReference>
<dbReference type="GO" id="GO:0000175">
    <property type="term" value="F:3'-5'-RNA exonuclease activity"/>
    <property type="evidence" value="ECO:0007669"/>
    <property type="project" value="TreeGrafter"/>
</dbReference>
<feature type="region of interest" description="Disordered" evidence="1">
    <location>
        <begin position="951"/>
        <end position="978"/>
    </location>
</feature>
<feature type="region of interest" description="Disordered" evidence="1">
    <location>
        <begin position="156"/>
        <end position="185"/>
    </location>
</feature>
<dbReference type="InterPro" id="IPR056404">
    <property type="entry name" value="HTH_RNase_II"/>
</dbReference>
<feature type="region of interest" description="Disordered" evidence="1">
    <location>
        <begin position="1"/>
        <end position="41"/>
    </location>
</feature>
<accession>A0A150GEX5</accession>
<dbReference type="InterPro" id="IPR056403">
    <property type="entry name" value="RNase_II_barrel"/>
</dbReference>
<dbReference type="Pfam" id="PF00773">
    <property type="entry name" value="RNB"/>
    <property type="match status" value="1"/>
</dbReference>
<dbReference type="Pfam" id="PF23161">
    <property type="entry name" value="HTH_RNase_II"/>
    <property type="match status" value="1"/>
</dbReference>
<evidence type="ECO:0000313" key="3">
    <source>
        <dbReference type="EMBL" id="KXZ48125.1"/>
    </source>
</evidence>
<gene>
    <name evidence="3" type="ORF">GPECTOR_30g221</name>
</gene>
<dbReference type="InterPro" id="IPR057324">
    <property type="entry name" value="WH_RNase_II"/>
</dbReference>
<sequence>MAAHPVAARPTYRSHAGALQGGRPTGGAAPPSRPASALAAAQPQAVSAAGASASAGGGITSSGGNAGAAAPRAAVAPRYGWQMPAALAASRHGTTAAVAAATTASGAMGAATAAVGAVGAKAPAAADPGRQRRVAAAAGAGASSFHNIAGGGSGALTAGGSTRPFRNRHHSLLGGGHGSLQQQQPQQLQTQIQIQIQQHVALARAIYAARLQWAASGGQVLPAASSAQGTLQVGSLVEFDKNDRGVLALVVAPDGKKNWFVVDTSGRRQSMVPKQVTLLLPGGPYGEADLAAFAAAAEGADMSLLEIAWEIALEGGSPLGLRDLASLLFDDTSPTATYVTHRMLRSDSLFFKQSTKGGAAVYTARGADEVAALRRQQEAAEAARQEAAGWKAAVAAARGAKTRAAQPGAAEWAAGPYAARIAAVKAVALGSPRLDEAGTALALSSLQLAGAGARADPDAAAGLLTELGVFRRHEPLALLRRGIAEDHPAATEREAQALLAYPPPDPDADSRRDLTSLRVFTIDDASTTEVDDGLSVEPAPGGSGIRIWIHVADPTRWIAPGSGLDLAGRERTRTLYLPWGSVPMFPRCLAEGPFSLRGGEVCDAMSVGVVLGRDGSLSQPIVTPSRVRVSHKLTYDQADGLLAAAEAAEAGTAAEAAAEAGTAAAADGCDAAAVADLVELRRAAVARRAYREARGCIEIPLPEAKIHVPYAHLDRGRPSVSIRRISQWESASRSLVAEMMILAGEAVGAIGAEASLPLPYRAQDAPDLPPAATLAALPDGPCRGFALKRCMTRSSVAAEPARHASLALDAYVQFTSPIRRYADLVAHANLKAWLRGQPLPYSAAAIDGLAGAAAEAGRELGAAERESESYWVAEYLRLNWGAEYPAMALGWQREELSLAAFLLEEQGLEVVAKVPPGTAFAPGDRCVLAPSEANPATGFYRFYVAGWTSGGAAEEEEEEGAGEGEGEEGEGEEGEVQG</sequence>
<evidence type="ECO:0000313" key="4">
    <source>
        <dbReference type="Proteomes" id="UP000075714"/>
    </source>
</evidence>
<organism evidence="3 4">
    <name type="scientific">Gonium pectorale</name>
    <name type="common">Green alga</name>
    <dbReference type="NCBI Taxonomy" id="33097"/>
    <lineage>
        <taxon>Eukaryota</taxon>
        <taxon>Viridiplantae</taxon>
        <taxon>Chlorophyta</taxon>
        <taxon>core chlorophytes</taxon>
        <taxon>Chlorophyceae</taxon>
        <taxon>CS clade</taxon>
        <taxon>Chlamydomonadales</taxon>
        <taxon>Volvocaceae</taxon>
        <taxon>Gonium</taxon>
    </lineage>
</organism>
<name>A0A150GEX5_GONPE</name>
<dbReference type="InterPro" id="IPR001900">
    <property type="entry name" value="RNase_II/R"/>
</dbReference>
<dbReference type="Pfam" id="PF23163">
    <property type="entry name" value="CSD_RNase_II"/>
    <property type="match status" value="1"/>
</dbReference>